<dbReference type="Proteomes" id="UP000426265">
    <property type="component" value="Unassembled WGS sequence"/>
</dbReference>
<accession>A0A5S9YI44</accession>
<dbReference type="InterPro" id="IPR001810">
    <property type="entry name" value="F-box_dom"/>
</dbReference>
<evidence type="ECO:0000259" key="1">
    <source>
        <dbReference type="SMART" id="SM00256"/>
    </source>
</evidence>
<dbReference type="SUPFAM" id="SSF81383">
    <property type="entry name" value="F-box domain"/>
    <property type="match status" value="1"/>
</dbReference>
<evidence type="ECO:0000313" key="3">
    <source>
        <dbReference type="EMBL" id="VYS71538.1"/>
    </source>
</evidence>
<sequence>MRTLRRNVTENRLTISRRRTEKKTSPNKTEKSVQIPVDIIIEILLRLPAKSIATCRCVSKLWISVICRQDFTELFLTRSLHRPQLLFCCKKDGNLFFFSSPQLQSPYENSSAISLKNFSLCYKISRPVNGLICFKRKEMNETVTVICNPSTGHTLSLPKPMKTSIGPSRFFVYEPIQKQFKVLLSYKSDEHQVLTLGTGELSWRIIECSIPHILGMSEICINGVLYYPAINLSSGDYIIVCFDVRSEKFRFITVMEEFIKAAHDGTLINYNGKLASLVSERYCFVDGRSKSIELWVLQDAEKKEWSKHTYVLPAWWQHRIGTLNLRFVGVTRTNEIMLSPCYQTVPFDVYYFNIERKTMMSVAIQGMEAFQGHLVFTYLDHVENVKLLHNMF</sequence>
<dbReference type="ExpressionAtlas" id="A0A5S9YI44">
    <property type="expression patterns" value="baseline and differential"/>
</dbReference>
<organism evidence="2 5">
    <name type="scientific">Arabidopsis thaliana</name>
    <name type="common">Mouse-ear cress</name>
    <dbReference type="NCBI Taxonomy" id="3702"/>
    <lineage>
        <taxon>Eukaryota</taxon>
        <taxon>Viridiplantae</taxon>
        <taxon>Streptophyta</taxon>
        <taxon>Embryophyta</taxon>
        <taxon>Tracheophyta</taxon>
        <taxon>Spermatophyta</taxon>
        <taxon>Magnoliopsida</taxon>
        <taxon>eudicotyledons</taxon>
        <taxon>Gunneridae</taxon>
        <taxon>Pentapetalae</taxon>
        <taxon>rosids</taxon>
        <taxon>malvids</taxon>
        <taxon>Brassicales</taxon>
        <taxon>Brassicaceae</taxon>
        <taxon>Camelineae</taxon>
        <taxon>Arabidopsis</taxon>
    </lineage>
</organism>
<dbReference type="PANTHER" id="PTHR31111:SF58">
    <property type="entry name" value="F-BOX DOMAIN-CONTAINING PROTEIN"/>
    <property type="match status" value="1"/>
</dbReference>
<dbReference type="Pfam" id="PF00646">
    <property type="entry name" value="F-box"/>
    <property type="match status" value="1"/>
</dbReference>
<proteinExistence type="predicted"/>
<dbReference type="EMBL" id="CACRSJ010000110">
    <property type="protein sequence ID" value="VYS71538.1"/>
    <property type="molecule type" value="Genomic_DNA"/>
</dbReference>
<gene>
    <name evidence="3" type="ORF">AN1_LOCUS26915</name>
    <name evidence="2" type="ORF">C24_LOCUS26740</name>
</gene>
<dbReference type="PANTHER" id="PTHR31111">
    <property type="entry name" value="BNAA05G37150D PROTEIN-RELATED"/>
    <property type="match status" value="1"/>
</dbReference>
<dbReference type="AlphaFoldDB" id="A0A5S9YI44"/>
<evidence type="ECO:0000313" key="2">
    <source>
        <dbReference type="EMBL" id="CAA0412314.1"/>
    </source>
</evidence>
<dbReference type="InterPro" id="IPR017451">
    <property type="entry name" value="F-box-assoc_interact_dom"/>
</dbReference>
<feature type="domain" description="F-box" evidence="1">
    <location>
        <begin position="35"/>
        <end position="75"/>
    </location>
</feature>
<dbReference type="Proteomes" id="UP000434276">
    <property type="component" value="Unassembled WGS sequence"/>
</dbReference>
<dbReference type="EMBL" id="CACSHJ010000096">
    <property type="protein sequence ID" value="CAA0412314.1"/>
    <property type="molecule type" value="Genomic_DNA"/>
</dbReference>
<dbReference type="SMART" id="SM00256">
    <property type="entry name" value="FBOX"/>
    <property type="match status" value="1"/>
</dbReference>
<dbReference type="InterPro" id="IPR036047">
    <property type="entry name" value="F-box-like_dom_sf"/>
</dbReference>
<dbReference type="OrthoDB" id="687122at2759"/>
<accession>A0A654GEG3</accession>
<reference evidence="2 5" key="1">
    <citation type="submission" date="2019-12" db="EMBL/GenBank/DDBJ databases">
        <authorList>
            <person name="Jiao W.-B."/>
            <person name="Schneeberger K."/>
        </authorList>
    </citation>
    <scope>NUCLEOTIDE SEQUENCE [LARGE SCALE GENOMIC DNA]</scope>
    <source>
        <strain evidence="4">cv. An-1</strain>
        <strain evidence="5">cv. C24</strain>
    </source>
</reference>
<dbReference type="Pfam" id="PF08268">
    <property type="entry name" value="FBA_3"/>
    <property type="match status" value="1"/>
</dbReference>
<evidence type="ECO:0000313" key="4">
    <source>
        <dbReference type="Proteomes" id="UP000426265"/>
    </source>
</evidence>
<name>A0A5S9YI44_ARATH</name>
<dbReference type="InterPro" id="IPR013187">
    <property type="entry name" value="F-box-assoc_dom_typ3"/>
</dbReference>
<evidence type="ECO:0000313" key="5">
    <source>
        <dbReference type="Proteomes" id="UP000434276"/>
    </source>
</evidence>
<dbReference type="Gene3D" id="1.20.1280.50">
    <property type="match status" value="1"/>
</dbReference>
<dbReference type="NCBIfam" id="TIGR01640">
    <property type="entry name" value="F_box_assoc_1"/>
    <property type="match status" value="1"/>
</dbReference>
<protein>
    <recommendedName>
        <fullName evidence="1">F-box domain-containing protein</fullName>
    </recommendedName>
</protein>